<evidence type="ECO:0000313" key="19">
    <source>
        <dbReference type="Proteomes" id="UP000325315"/>
    </source>
</evidence>
<evidence type="ECO:0000256" key="13">
    <source>
        <dbReference type="ARBA" id="ARBA00048017"/>
    </source>
</evidence>
<dbReference type="PROSITE" id="PS50134">
    <property type="entry name" value="ZF_TAZ"/>
    <property type="match status" value="1"/>
</dbReference>
<feature type="domain" description="CBP/p300-type HAT" evidence="17">
    <location>
        <begin position="686"/>
        <end position="1117"/>
    </location>
</feature>
<keyword evidence="4" id="KW-0479">Metal-binding</keyword>
<dbReference type="Pfam" id="PF08214">
    <property type="entry name" value="HAT_KAT11"/>
    <property type="match status" value="1"/>
</dbReference>
<comment type="caution">
    <text evidence="18">The sequence shown here is derived from an EMBL/GenBank/DDBJ whole genome shotgun (WGS) entry which is preliminary data.</text>
</comment>
<dbReference type="GO" id="GO:0045944">
    <property type="term" value="P:positive regulation of transcription by RNA polymerase II"/>
    <property type="evidence" value="ECO:0007669"/>
    <property type="project" value="TreeGrafter"/>
</dbReference>
<dbReference type="PROSITE" id="PS50135">
    <property type="entry name" value="ZF_ZZ_2"/>
    <property type="match status" value="1"/>
</dbReference>
<dbReference type="Pfam" id="PF02135">
    <property type="entry name" value="zf-TAZ"/>
    <property type="match status" value="1"/>
</dbReference>
<dbReference type="PROSITE" id="PS00028">
    <property type="entry name" value="ZINC_FINGER_C2H2_1"/>
    <property type="match status" value="1"/>
</dbReference>
<dbReference type="Gene3D" id="1.20.1020.10">
    <property type="entry name" value="TAZ domain"/>
    <property type="match status" value="1"/>
</dbReference>
<comment type="subcellular location">
    <subcellularLocation>
        <location evidence="1">Nucleus</location>
    </subcellularLocation>
</comment>
<dbReference type="SUPFAM" id="SSF57850">
    <property type="entry name" value="RING/U-box"/>
    <property type="match status" value="2"/>
</dbReference>
<dbReference type="GO" id="GO:0005667">
    <property type="term" value="C:transcription regulator complex"/>
    <property type="evidence" value="ECO:0007669"/>
    <property type="project" value="TreeGrafter"/>
</dbReference>
<dbReference type="GO" id="GO:0003713">
    <property type="term" value="F:transcription coactivator activity"/>
    <property type="evidence" value="ECO:0007669"/>
    <property type="project" value="TreeGrafter"/>
</dbReference>
<feature type="domain" description="TAZ-type" evidence="15">
    <location>
        <begin position="1174"/>
        <end position="1259"/>
    </location>
</feature>
<dbReference type="InterPro" id="IPR031162">
    <property type="entry name" value="CBP_P300_HAT"/>
</dbReference>
<dbReference type="EC" id="2.3.1.48" evidence="2"/>
<dbReference type="GO" id="GO:0008270">
    <property type="term" value="F:zinc ion binding"/>
    <property type="evidence" value="ECO:0007669"/>
    <property type="project" value="UniProtKB-KW"/>
</dbReference>
<keyword evidence="7" id="KW-0156">Chromatin regulator</keyword>
<dbReference type="Proteomes" id="UP000325315">
    <property type="component" value="Unassembled WGS sequence"/>
</dbReference>
<evidence type="ECO:0000313" key="18">
    <source>
        <dbReference type="EMBL" id="KAA3471464.1"/>
    </source>
</evidence>
<dbReference type="InterPro" id="IPR000433">
    <property type="entry name" value="Znf_ZZ"/>
</dbReference>
<dbReference type="PANTHER" id="PTHR13808:SF53">
    <property type="entry name" value="HISTONE ACETYLTRANSFERASE HAC2"/>
    <property type="match status" value="1"/>
</dbReference>
<dbReference type="PROSITE" id="PS01357">
    <property type="entry name" value="ZF_ZZ_1"/>
    <property type="match status" value="2"/>
</dbReference>
<dbReference type="SMART" id="SM01250">
    <property type="entry name" value="KAT11"/>
    <property type="match status" value="1"/>
</dbReference>
<dbReference type="GO" id="GO:0004402">
    <property type="term" value="F:histone acetyltransferase activity"/>
    <property type="evidence" value="ECO:0007669"/>
    <property type="project" value="InterPro"/>
</dbReference>
<dbReference type="InterPro" id="IPR011011">
    <property type="entry name" value="Znf_FYVE_PHD"/>
</dbReference>
<proteinExistence type="predicted"/>
<evidence type="ECO:0000256" key="5">
    <source>
        <dbReference type="ARBA" id="ARBA00022771"/>
    </source>
</evidence>
<dbReference type="GO" id="GO:0005634">
    <property type="term" value="C:nucleus"/>
    <property type="evidence" value="ECO:0007669"/>
    <property type="project" value="UniProtKB-SubCell"/>
</dbReference>
<evidence type="ECO:0000256" key="3">
    <source>
        <dbReference type="ARBA" id="ARBA00022679"/>
    </source>
</evidence>
<dbReference type="PROSITE" id="PS51727">
    <property type="entry name" value="CBP_P300_HAT"/>
    <property type="match status" value="1"/>
</dbReference>
<dbReference type="SUPFAM" id="SSF57933">
    <property type="entry name" value="TAZ domain"/>
    <property type="match status" value="1"/>
</dbReference>
<dbReference type="InterPro" id="IPR010303">
    <property type="entry name" value="RING_CBP-p300"/>
</dbReference>
<evidence type="ECO:0000256" key="1">
    <source>
        <dbReference type="ARBA" id="ARBA00004123"/>
    </source>
</evidence>
<keyword evidence="11" id="KW-0539">Nucleus</keyword>
<reference evidence="18" key="1">
    <citation type="submission" date="2019-08" db="EMBL/GenBank/DDBJ databases">
        <authorList>
            <person name="Liu F."/>
        </authorList>
    </citation>
    <scope>NUCLEOTIDE SEQUENCE [LARGE SCALE GENOMIC DNA]</scope>
    <source>
        <strain evidence="18">PA1801</strain>
        <tissue evidence="18">Leaf</tissue>
    </source>
</reference>
<dbReference type="EMBL" id="SMMG02000006">
    <property type="protein sequence ID" value="KAA3471464.1"/>
    <property type="molecule type" value="Genomic_DNA"/>
</dbReference>
<evidence type="ECO:0000256" key="12">
    <source>
        <dbReference type="ARBA" id="ARBA00023315"/>
    </source>
</evidence>
<dbReference type="InterPro" id="IPR013087">
    <property type="entry name" value="Znf_C2H2_type"/>
</dbReference>
<protein>
    <recommendedName>
        <fullName evidence="2">histone acetyltransferase</fullName>
        <ecNumber evidence="2">2.3.1.48</ecNumber>
    </recommendedName>
</protein>
<keyword evidence="6" id="KW-0862">Zinc</keyword>
<evidence type="ECO:0000256" key="8">
    <source>
        <dbReference type="ARBA" id="ARBA00023015"/>
    </source>
</evidence>
<keyword evidence="19" id="KW-1185">Reference proteome</keyword>
<dbReference type="CDD" id="cd15802">
    <property type="entry name" value="RING_CBP-p300"/>
    <property type="match status" value="1"/>
</dbReference>
<evidence type="ECO:0000256" key="10">
    <source>
        <dbReference type="ARBA" id="ARBA00023163"/>
    </source>
</evidence>
<dbReference type="InterPro" id="IPR035898">
    <property type="entry name" value="TAZ_dom_sf"/>
</dbReference>
<keyword evidence="9" id="KW-0010">Activator</keyword>
<name>A0A5B6VQZ4_9ROSI</name>
<dbReference type="Gene3D" id="3.30.40.10">
    <property type="entry name" value="Zinc/RING finger domain, C3HC4 (zinc finger)"/>
    <property type="match status" value="1"/>
</dbReference>
<dbReference type="InterPro" id="IPR013083">
    <property type="entry name" value="Znf_RING/FYVE/PHD"/>
</dbReference>
<dbReference type="SMART" id="SM00551">
    <property type="entry name" value="ZnF_TAZ"/>
    <property type="match status" value="1"/>
</dbReference>
<keyword evidence="10" id="KW-0804">Transcription</keyword>
<gene>
    <name evidence="18" type="ORF">EPI10_017080</name>
</gene>
<evidence type="ECO:0000259" key="16">
    <source>
        <dbReference type="PROSITE" id="PS50135"/>
    </source>
</evidence>
<keyword evidence="12" id="KW-0012">Acyltransferase</keyword>
<evidence type="ECO:0000256" key="9">
    <source>
        <dbReference type="ARBA" id="ARBA00023159"/>
    </source>
</evidence>
<evidence type="ECO:0000256" key="6">
    <source>
        <dbReference type="ARBA" id="ARBA00022833"/>
    </source>
</evidence>
<organism evidence="18 19">
    <name type="scientific">Gossypium australe</name>
    <dbReference type="NCBI Taxonomy" id="47621"/>
    <lineage>
        <taxon>Eukaryota</taxon>
        <taxon>Viridiplantae</taxon>
        <taxon>Streptophyta</taxon>
        <taxon>Embryophyta</taxon>
        <taxon>Tracheophyta</taxon>
        <taxon>Spermatophyta</taxon>
        <taxon>Magnoliopsida</taxon>
        <taxon>eudicotyledons</taxon>
        <taxon>Gunneridae</taxon>
        <taxon>Pentapetalae</taxon>
        <taxon>rosids</taxon>
        <taxon>malvids</taxon>
        <taxon>Malvales</taxon>
        <taxon>Malvaceae</taxon>
        <taxon>Malvoideae</taxon>
        <taxon>Gossypium</taxon>
    </lineage>
</organism>
<dbReference type="OrthoDB" id="899at2759"/>
<dbReference type="InterPro" id="IPR000197">
    <property type="entry name" value="Znf_TAZ"/>
</dbReference>
<dbReference type="PANTHER" id="PTHR13808">
    <property type="entry name" value="CBP/P300-RELATED"/>
    <property type="match status" value="1"/>
</dbReference>
<evidence type="ECO:0000259" key="17">
    <source>
        <dbReference type="PROSITE" id="PS51727"/>
    </source>
</evidence>
<evidence type="ECO:0000259" key="15">
    <source>
        <dbReference type="PROSITE" id="PS50134"/>
    </source>
</evidence>
<evidence type="ECO:0000256" key="7">
    <source>
        <dbReference type="ARBA" id="ARBA00022853"/>
    </source>
</evidence>
<dbReference type="GO" id="GO:0000123">
    <property type="term" value="C:histone acetyltransferase complex"/>
    <property type="evidence" value="ECO:0007669"/>
    <property type="project" value="TreeGrafter"/>
</dbReference>
<evidence type="ECO:0000256" key="4">
    <source>
        <dbReference type="ARBA" id="ARBA00022723"/>
    </source>
</evidence>
<dbReference type="GO" id="GO:0031490">
    <property type="term" value="F:chromatin DNA binding"/>
    <property type="evidence" value="ECO:0007669"/>
    <property type="project" value="TreeGrafter"/>
</dbReference>
<evidence type="ECO:0000256" key="2">
    <source>
        <dbReference type="ARBA" id="ARBA00013184"/>
    </source>
</evidence>
<comment type="catalytic activity">
    <reaction evidence="13">
        <text>L-lysyl-[protein] + acetyl-CoA = N(6)-acetyl-L-lysyl-[protein] + CoA + H(+)</text>
        <dbReference type="Rhea" id="RHEA:45948"/>
        <dbReference type="Rhea" id="RHEA-COMP:9752"/>
        <dbReference type="Rhea" id="RHEA-COMP:10731"/>
        <dbReference type="ChEBI" id="CHEBI:15378"/>
        <dbReference type="ChEBI" id="CHEBI:29969"/>
        <dbReference type="ChEBI" id="CHEBI:57287"/>
        <dbReference type="ChEBI" id="CHEBI:57288"/>
        <dbReference type="ChEBI" id="CHEBI:61930"/>
        <dbReference type="EC" id="2.3.1.48"/>
    </reaction>
</comment>
<accession>A0A5B6VQZ4</accession>
<feature type="domain" description="ZZ-type" evidence="16">
    <location>
        <begin position="1119"/>
        <end position="1172"/>
    </location>
</feature>
<evidence type="ECO:0000256" key="11">
    <source>
        <dbReference type="ARBA" id="ARBA00023242"/>
    </source>
</evidence>
<evidence type="ECO:0000256" key="14">
    <source>
        <dbReference type="PROSITE-ProRule" id="PRU00228"/>
    </source>
</evidence>
<dbReference type="SUPFAM" id="SSF57903">
    <property type="entry name" value="FYVE/PHD zinc finger"/>
    <property type="match status" value="1"/>
</dbReference>
<sequence length="1296" mass="146439">MVPNKWLPVRPRMSNSTYYDPTVADARFPFAGQNQFFCPVTEQAANHGYLPPLYLHERLADATNRLNRAIQRKVLLAYIHYKNSAALSGNDAPAYFANYMHSTVCCQYVCRCTKFFSLASHYDGCHDARCDICNTVRYNAVVDTFRPDFEHVKGGLLRVTGSGDSGQPTYGSSEAMQPLLKRLKLENPTAPSFPCHGMFYTMAPSNVQPSYTELPTLAQFSESPVSYNSEVTEVGVELLPKLLDCSTIANRMGMNMEVNTELPTSAKEMDKTMEMNNELLPKPIEDSTSPKEMGHNIEEWSIELISKLMEDSPSAKEISMEENIKLIPKLIEDSTSAKEIDMNMEEENVQLMSKLIEDSSNAKEMGKEVAESFPGPPEVAIAGYKVVETDPVGSHREEDIGFINVTDNADNARDHFNNLEINAFPSFSEELAAGCEEGETEARANSTQAELATKTELIAQESNGGKEIKLESLKQRGVSLIENFTAQQIKEHISSLRECIDQDLGKKEGANRRVNVDSKNSCQLCGAGKLSLAPAPIYCSSCCARIRHSAKYYSIPEVDGIRYCLCSSCYKLSRSESITSSGILVSKAKLIKKINDEEAEEWVGRLIHSIFPISYSWNFKLMKDSLGNVVFLQWVQCDKCKSWQHQICALFNEKKNKEKKDCFLCPKCCLEEIENGEHKPPLVKTVFGAKNLPPTMLSDHLEQRLFRCLQKNREEKAKATGMSIDEVPEVEGLVVREVLSAQKLVKVNEKLLDILKDGNYPAEFPYKSKVILLFQKIDGADVCLFIMYAQEFGAECSQPNQRCVYISYLDSVKYFRPETETAAASGEPLRTVVYHEIMIGYLDYCKKRGFATCYIWACPPKKGEDYIFYFHPEIQKIPKSDKLRQHKTMLLKAAKMGIVVGLTNLYDQFFSTGRYNSKVTAANLPYFDGDYWSGAAEDVIKHIEKTSGEDSKKNKKIVSKRTLKAMGHTNPSGHATKDILLMQKLGQNILPMKEDFVIAHLQFVCVCCHRAILDGWRWFCRMCKSFQLCGRCHDAEQYMYKYSTHTSCNGEKHSLSRIMVDVPYDTNDNDASMDSGLFENRYRFLLFCQKNNYQFDTLRRAKHSSMMILYYLHNPTSLLAETTCCICDKDTPLDQCWQCKTCSDFFVCAACYHRHGCSLHVHKLSLHPSAVDSSAENRETLKKGLSKLQEVLLHASGCDHCSHPDCRLMKKLFFHSKVCTVRAAGGCKHCKKIWFILKQHSRSCKESDCNGYKAVCTIFGTEACSILMKISILGLALGTWDWSEHSGYDFDRINSK</sequence>
<keyword evidence="3 18" id="KW-0808">Transferase</keyword>
<dbReference type="InterPro" id="IPR013178">
    <property type="entry name" value="Histone_AcTrfase_Rtt109/CBP"/>
</dbReference>
<keyword evidence="5 14" id="KW-0863">Zinc-finger</keyword>
<keyword evidence="8" id="KW-0805">Transcription regulation</keyword>